<proteinExistence type="inferred from homology"/>
<dbReference type="PANTHER" id="PTHR10890">
    <property type="entry name" value="CYSTEINYL-TRNA SYNTHETASE"/>
    <property type="match status" value="1"/>
</dbReference>
<evidence type="ECO:0000313" key="15">
    <source>
        <dbReference type="Proteomes" id="UP000190837"/>
    </source>
</evidence>
<dbReference type="Pfam" id="PF23493">
    <property type="entry name" value="CysS_C"/>
    <property type="match status" value="1"/>
</dbReference>
<dbReference type="Gene3D" id="1.20.120.1910">
    <property type="entry name" value="Cysteine-tRNA ligase, C-terminal anti-codon recognition domain"/>
    <property type="match status" value="1"/>
</dbReference>
<feature type="short sequence motif" description="'HIGH' region" evidence="12">
    <location>
        <begin position="32"/>
        <end position="42"/>
    </location>
</feature>
<evidence type="ECO:0000256" key="10">
    <source>
        <dbReference type="ARBA" id="ARBA00022917"/>
    </source>
</evidence>
<feature type="binding site" evidence="12">
    <location>
        <position position="236"/>
    </location>
    <ligand>
        <name>Zn(2+)</name>
        <dbReference type="ChEBI" id="CHEBI:29105"/>
    </ligand>
</feature>
<comment type="subcellular location">
    <subcellularLocation>
        <location evidence="1 12">Cytoplasm</location>
    </subcellularLocation>
</comment>
<gene>
    <name evidence="12" type="primary">cysS</name>
    <name evidence="14" type="ORF">CHUV0807_1770</name>
</gene>
<dbReference type="InterPro" id="IPR009080">
    <property type="entry name" value="tRNAsynth_Ia_anticodon-bd"/>
</dbReference>
<comment type="subunit">
    <text evidence="3 12">Monomer.</text>
</comment>
<keyword evidence="11 12" id="KW-0030">Aminoacyl-tRNA synthetase</keyword>
<evidence type="ECO:0000256" key="6">
    <source>
        <dbReference type="ARBA" id="ARBA00022723"/>
    </source>
</evidence>
<sequence length="453" mass="49825">MNALQFYNSLTRQKEAFTPREPGKIGMYVCGMTVYDYCHIGHARVMVVFDTIARHLRASGYALKYVRNITDIDDKIIARAHENGEPIDALTARFIDAMHEDEAALGCQRPDVEPRATAAVPGMIELVQTLIAKGHAYAADNGDVYYAVRSFPAYGKLANRSLDDLRAGERIAVNEAKKDPLDFVLWKAAKPGEPAWDSPWGKGRPGWHIECSVMGAETLGEHFDIHGGGMDLKFPHHECEIAQSEGACGHQHVNYWIHNGFVQIDNEKMSKSLGNFFTVRDVLKKYDGETLRAFILSSHYRGPLNYSDAALDEAKKALTRLYSALDKAPTDGTMDADAVAAFDEAMNDDFNTPKAFAVLFDLARRINSGESALAATLKTLGSRLGLLQQNPADWLKGENSGSLSEADILARIAARAEAKAAKDYARADAIRAELAAQGIVIKDTAAGVEWRYE</sequence>
<evidence type="ECO:0000256" key="9">
    <source>
        <dbReference type="ARBA" id="ARBA00022840"/>
    </source>
</evidence>
<dbReference type="PRINTS" id="PR00983">
    <property type="entry name" value="TRNASYNTHCYS"/>
</dbReference>
<dbReference type="InterPro" id="IPR015803">
    <property type="entry name" value="Cys-tRNA-ligase"/>
</dbReference>
<comment type="catalytic activity">
    <reaction evidence="12">
        <text>tRNA(Cys) + L-cysteine + ATP = L-cysteinyl-tRNA(Cys) + AMP + diphosphate</text>
        <dbReference type="Rhea" id="RHEA:17773"/>
        <dbReference type="Rhea" id="RHEA-COMP:9661"/>
        <dbReference type="Rhea" id="RHEA-COMP:9679"/>
        <dbReference type="ChEBI" id="CHEBI:30616"/>
        <dbReference type="ChEBI" id="CHEBI:33019"/>
        <dbReference type="ChEBI" id="CHEBI:35235"/>
        <dbReference type="ChEBI" id="CHEBI:78442"/>
        <dbReference type="ChEBI" id="CHEBI:78517"/>
        <dbReference type="ChEBI" id="CHEBI:456215"/>
        <dbReference type="EC" id="6.1.1.16"/>
    </reaction>
</comment>
<dbReference type="SMART" id="SM00840">
    <property type="entry name" value="DALR_2"/>
    <property type="match status" value="1"/>
</dbReference>
<dbReference type="Pfam" id="PF01406">
    <property type="entry name" value="tRNA-synt_1e"/>
    <property type="match status" value="1"/>
</dbReference>
<dbReference type="CDD" id="cd00672">
    <property type="entry name" value="CysRS_core"/>
    <property type="match status" value="1"/>
</dbReference>
<evidence type="ECO:0000256" key="8">
    <source>
        <dbReference type="ARBA" id="ARBA00022833"/>
    </source>
</evidence>
<dbReference type="InterPro" id="IPR014729">
    <property type="entry name" value="Rossmann-like_a/b/a_fold"/>
</dbReference>
<dbReference type="GO" id="GO:0008270">
    <property type="term" value="F:zinc ion binding"/>
    <property type="evidence" value="ECO:0007669"/>
    <property type="project" value="UniProtKB-UniRule"/>
</dbReference>
<dbReference type="Gene3D" id="3.40.50.620">
    <property type="entry name" value="HUPs"/>
    <property type="match status" value="1"/>
</dbReference>
<dbReference type="Pfam" id="PF09190">
    <property type="entry name" value="DALR_2"/>
    <property type="match status" value="1"/>
</dbReference>
<evidence type="ECO:0000256" key="4">
    <source>
        <dbReference type="ARBA" id="ARBA00022490"/>
    </source>
</evidence>
<feature type="binding site" evidence="12">
    <location>
        <position position="240"/>
    </location>
    <ligand>
        <name>Zn(2+)</name>
        <dbReference type="ChEBI" id="CHEBI:29105"/>
    </ligand>
</feature>
<dbReference type="EMBL" id="FKLO01000060">
    <property type="protein sequence ID" value="SAZ05361.1"/>
    <property type="molecule type" value="Genomic_DNA"/>
</dbReference>
<keyword evidence="8 12" id="KW-0862">Zinc</keyword>
<evidence type="ECO:0000256" key="12">
    <source>
        <dbReference type="HAMAP-Rule" id="MF_00041"/>
    </source>
</evidence>
<dbReference type="SUPFAM" id="SSF47323">
    <property type="entry name" value="Anticodon-binding domain of a subclass of class I aminoacyl-tRNA synthetases"/>
    <property type="match status" value="1"/>
</dbReference>
<keyword evidence="9 12" id="KW-0067">ATP-binding</keyword>
<keyword evidence="7 12" id="KW-0547">Nucleotide-binding</keyword>
<dbReference type="Proteomes" id="UP000190837">
    <property type="component" value="Unassembled WGS sequence"/>
</dbReference>
<dbReference type="FunFam" id="3.40.50.620:FF:000009">
    <property type="entry name" value="Cysteine--tRNA ligase"/>
    <property type="match status" value="1"/>
</dbReference>
<keyword evidence="5 12" id="KW-0436">Ligase</keyword>
<dbReference type="GO" id="GO:0006423">
    <property type="term" value="P:cysteinyl-tRNA aminoacylation"/>
    <property type="evidence" value="ECO:0007669"/>
    <property type="project" value="UniProtKB-UniRule"/>
</dbReference>
<dbReference type="InterPro" id="IPR015273">
    <property type="entry name" value="Cys-tRNA-synt_Ia_DALR"/>
</dbReference>
<dbReference type="HAMAP" id="MF_00041">
    <property type="entry name" value="Cys_tRNA_synth"/>
    <property type="match status" value="1"/>
</dbReference>
<evidence type="ECO:0000313" key="14">
    <source>
        <dbReference type="EMBL" id="SAZ05361.1"/>
    </source>
</evidence>
<evidence type="ECO:0000256" key="2">
    <source>
        <dbReference type="ARBA" id="ARBA00005594"/>
    </source>
</evidence>
<evidence type="ECO:0000259" key="13">
    <source>
        <dbReference type="SMART" id="SM00840"/>
    </source>
</evidence>
<dbReference type="SUPFAM" id="SSF52374">
    <property type="entry name" value="Nucleotidylyl transferase"/>
    <property type="match status" value="1"/>
</dbReference>
<evidence type="ECO:0000256" key="7">
    <source>
        <dbReference type="ARBA" id="ARBA00022741"/>
    </source>
</evidence>
<dbReference type="RefSeq" id="WP_079541299.1">
    <property type="nucleotide sequence ID" value="NZ_FKLO01000060.1"/>
</dbReference>
<dbReference type="AlphaFoldDB" id="A0A1C3HPF6"/>
<keyword evidence="4 12" id="KW-0963">Cytoplasm</keyword>
<dbReference type="InterPro" id="IPR056411">
    <property type="entry name" value="CysS_C"/>
</dbReference>
<organism evidence="14 15">
    <name type="scientific">Cardiobacterium hominis</name>
    <dbReference type="NCBI Taxonomy" id="2718"/>
    <lineage>
        <taxon>Bacteria</taxon>
        <taxon>Pseudomonadati</taxon>
        <taxon>Pseudomonadota</taxon>
        <taxon>Gammaproteobacteria</taxon>
        <taxon>Cardiobacteriales</taxon>
        <taxon>Cardiobacteriaceae</taxon>
        <taxon>Cardiobacterium</taxon>
    </lineage>
</organism>
<feature type="domain" description="Cysteinyl-tRNA synthetase class Ia DALR" evidence="13">
    <location>
        <begin position="341"/>
        <end position="395"/>
    </location>
</feature>
<reference evidence="15" key="1">
    <citation type="submission" date="2016-04" db="EMBL/GenBank/DDBJ databases">
        <authorList>
            <person name="Tagini F."/>
        </authorList>
    </citation>
    <scope>NUCLEOTIDE SEQUENCE [LARGE SCALE GENOMIC DNA]</scope>
    <source>
        <strain evidence="15">CHUV0807</strain>
    </source>
</reference>
<evidence type="ECO:0000256" key="3">
    <source>
        <dbReference type="ARBA" id="ARBA00011245"/>
    </source>
</evidence>
<feature type="binding site" evidence="12">
    <location>
        <position position="211"/>
    </location>
    <ligand>
        <name>Zn(2+)</name>
        <dbReference type="ChEBI" id="CHEBI:29105"/>
    </ligand>
</feature>
<dbReference type="InterPro" id="IPR032678">
    <property type="entry name" value="tRNA-synt_1_cat_dom"/>
</dbReference>
<keyword evidence="6 12" id="KW-0479">Metal-binding</keyword>
<protein>
    <recommendedName>
        <fullName evidence="12">Cysteine--tRNA ligase</fullName>
        <ecNumber evidence="12">6.1.1.16</ecNumber>
    </recommendedName>
    <alternativeName>
        <fullName evidence="12">Cysteinyl-tRNA synthetase</fullName>
        <shortName evidence="12">CysRS</shortName>
    </alternativeName>
</protein>
<dbReference type="NCBIfam" id="TIGR00435">
    <property type="entry name" value="cysS"/>
    <property type="match status" value="1"/>
</dbReference>
<comment type="similarity">
    <text evidence="2 12">Belongs to the class-I aminoacyl-tRNA synthetase family.</text>
</comment>
<name>A0A1C3HPF6_9GAMM</name>
<dbReference type="GO" id="GO:0005829">
    <property type="term" value="C:cytosol"/>
    <property type="evidence" value="ECO:0007669"/>
    <property type="project" value="TreeGrafter"/>
</dbReference>
<dbReference type="CDD" id="cd07963">
    <property type="entry name" value="Anticodon_Ia_Cys"/>
    <property type="match status" value="1"/>
</dbReference>
<feature type="short sequence motif" description="'KMSKS' region" evidence="12">
    <location>
        <begin position="268"/>
        <end position="272"/>
    </location>
</feature>
<comment type="cofactor">
    <cofactor evidence="12">
        <name>Zn(2+)</name>
        <dbReference type="ChEBI" id="CHEBI:29105"/>
    </cofactor>
    <text evidence="12">Binds 1 zinc ion per subunit.</text>
</comment>
<accession>A0A1C3HPF6</accession>
<evidence type="ECO:0000256" key="5">
    <source>
        <dbReference type="ARBA" id="ARBA00022598"/>
    </source>
</evidence>
<feature type="binding site" evidence="12">
    <location>
        <position position="271"/>
    </location>
    <ligand>
        <name>ATP</name>
        <dbReference type="ChEBI" id="CHEBI:30616"/>
    </ligand>
</feature>
<dbReference type="InterPro" id="IPR024909">
    <property type="entry name" value="Cys-tRNA/MSH_ligase"/>
</dbReference>
<evidence type="ECO:0000256" key="11">
    <source>
        <dbReference type="ARBA" id="ARBA00023146"/>
    </source>
</evidence>
<dbReference type="GO" id="GO:0005524">
    <property type="term" value="F:ATP binding"/>
    <property type="evidence" value="ECO:0007669"/>
    <property type="project" value="UniProtKB-UniRule"/>
</dbReference>
<dbReference type="GO" id="GO:0004817">
    <property type="term" value="F:cysteine-tRNA ligase activity"/>
    <property type="evidence" value="ECO:0007669"/>
    <property type="project" value="UniProtKB-UniRule"/>
</dbReference>
<feature type="binding site" evidence="12">
    <location>
        <position position="30"/>
    </location>
    <ligand>
        <name>Zn(2+)</name>
        <dbReference type="ChEBI" id="CHEBI:29105"/>
    </ligand>
</feature>
<dbReference type="PANTHER" id="PTHR10890:SF3">
    <property type="entry name" value="CYSTEINE--TRNA LIGASE, CYTOPLASMIC"/>
    <property type="match status" value="1"/>
</dbReference>
<evidence type="ECO:0000256" key="1">
    <source>
        <dbReference type="ARBA" id="ARBA00004496"/>
    </source>
</evidence>
<keyword evidence="10 12" id="KW-0648">Protein biosynthesis</keyword>
<dbReference type="EC" id="6.1.1.16" evidence="12"/>